<keyword evidence="3" id="KW-1185">Reference proteome</keyword>
<organism evidence="2 3">
    <name type="scientific">Tenebrio molitor</name>
    <name type="common">Yellow mealworm beetle</name>
    <dbReference type="NCBI Taxonomy" id="7067"/>
    <lineage>
        <taxon>Eukaryota</taxon>
        <taxon>Metazoa</taxon>
        <taxon>Ecdysozoa</taxon>
        <taxon>Arthropoda</taxon>
        <taxon>Hexapoda</taxon>
        <taxon>Insecta</taxon>
        <taxon>Pterygota</taxon>
        <taxon>Neoptera</taxon>
        <taxon>Endopterygota</taxon>
        <taxon>Coleoptera</taxon>
        <taxon>Polyphaga</taxon>
        <taxon>Cucujiformia</taxon>
        <taxon>Tenebrionidae</taxon>
        <taxon>Tenebrio</taxon>
    </lineage>
</organism>
<evidence type="ECO:0000313" key="2">
    <source>
        <dbReference type="EMBL" id="KAH0813699.1"/>
    </source>
</evidence>
<proteinExistence type="predicted"/>
<evidence type="ECO:0000313" key="3">
    <source>
        <dbReference type="Proteomes" id="UP000719412"/>
    </source>
</evidence>
<evidence type="ECO:0000256" key="1">
    <source>
        <dbReference type="SAM" id="MobiDB-lite"/>
    </source>
</evidence>
<comment type="caution">
    <text evidence="2">The sequence shown here is derived from an EMBL/GenBank/DDBJ whole genome shotgun (WGS) entry which is preliminary data.</text>
</comment>
<sequence>MCLCRKQIGSTSDADRTASPTPRGGEEALCRRNFTWTNTIIATNYAQKQSTNSFARLEPTYKYTATQHRHAHISKASTSPLLANLSNRKKAEPFTNGPSPADGPWVRTIVDSRPNWRISRKSLIFPLLITTVASPTRLLPKVNPSNERESVYNGNGPLRHPTLSKFANLSSSLLKAVPSTPKKSHFCWDILSPTMSTYLGENWPDGSGQVVKTLPSWVDFTGSLGGVLGTNRFHFGKGGNNALDVLVSFRDLRSAAAAALPPPVFSGASRDHNRSFIYYDERRGDQLGQQGGRKQVFLAVYEERIAGRVRIMAPLKSALVSSIGVDRTGAEDDRKPIGRTNYLSFYPKSCNKVKEIAVVSLQNSSKLNSINFGSTSFAFTQQVDVAM</sequence>
<accession>A0A8J6L940</accession>
<name>A0A8J6L940_TENMO</name>
<dbReference type="AlphaFoldDB" id="A0A8J6L940"/>
<feature type="region of interest" description="Disordered" evidence="1">
    <location>
        <begin position="1"/>
        <end position="26"/>
    </location>
</feature>
<dbReference type="Proteomes" id="UP000719412">
    <property type="component" value="Unassembled WGS sequence"/>
</dbReference>
<gene>
    <name evidence="2" type="ORF">GEV33_009091</name>
</gene>
<reference evidence="2" key="1">
    <citation type="journal article" date="2020" name="J Insects Food Feed">
        <title>The yellow mealworm (Tenebrio molitor) genome: a resource for the emerging insects as food and feed industry.</title>
        <authorList>
            <person name="Eriksson T."/>
            <person name="Andere A."/>
            <person name="Kelstrup H."/>
            <person name="Emery V."/>
            <person name="Picard C."/>
        </authorList>
    </citation>
    <scope>NUCLEOTIDE SEQUENCE</scope>
    <source>
        <strain evidence="2">Stoneville</strain>
        <tissue evidence="2">Whole head</tissue>
    </source>
</reference>
<reference evidence="2" key="2">
    <citation type="submission" date="2021-08" db="EMBL/GenBank/DDBJ databases">
        <authorList>
            <person name="Eriksson T."/>
        </authorList>
    </citation>
    <scope>NUCLEOTIDE SEQUENCE</scope>
    <source>
        <strain evidence="2">Stoneville</strain>
        <tissue evidence="2">Whole head</tissue>
    </source>
</reference>
<dbReference type="EMBL" id="JABDTM020025029">
    <property type="protein sequence ID" value="KAH0813699.1"/>
    <property type="molecule type" value="Genomic_DNA"/>
</dbReference>
<protein>
    <submittedName>
        <fullName evidence="2">Uncharacterized protein</fullName>
    </submittedName>
</protein>